<gene>
    <name evidence="1" type="ORF">QG37_00988</name>
</gene>
<dbReference type="VEuPathDB" id="FungiDB:CJI96_0003693"/>
<dbReference type="AlphaFoldDB" id="A0A0L0P5K0"/>
<comment type="caution">
    <text evidence="1">The sequence shown here is derived from an EMBL/GenBank/DDBJ whole genome shotgun (WGS) entry which is preliminary data.</text>
</comment>
<dbReference type="EMBL" id="LGST01000008">
    <property type="protein sequence ID" value="KNE01653.1"/>
    <property type="molecule type" value="Genomic_DNA"/>
</dbReference>
<reference evidence="2" key="1">
    <citation type="journal article" date="2015" name="BMC Genomics">
        <title>Draft genome of a commonly misdiagnosed multidrug resistant pathogen Candida auris.</title>
        <authorList>
            <person name="Chatterjee S."/>
            <person name="Alampalli S.V."/>
            <person name="Nageshan R.K."/>
            <person name="Chettiar S.T."/>
            <person name="Joshi S."/>
            <person name="Tatu U.S."/>
        </authorList>
    </citation>
    <scope>NUCLEOTIDE SEQUENCE [LARGE SCALE GENOMIC DNA]</scope>
    <source>
        <strain evidence="2">6684</strain>
    </source>
</reference>
<dbReference type="VEuPathDB" id="FungiDB:QG37_00988"/>
<evidence type="ECO:0000313" key="1">
    <source>
        <dbReference type="EMBL" id="KNE01653.1"/>
    </source>
</evidence>
<accession>A0A0L0P5K0</accession>
<name>A0A0L0P5K0_CANAR</name>
<evidence type="ECO:0000313" key="2">
    <source>
        <dbReference type="Proteomes" id="UP000037122"/>
    </source>
</evidence>
<organism evidence="1 2">
    <name type="scientific">Candidozyma auris</name>
    <name type="common">Yeast</name>
    <name type="synonym">Candida auris</name>
    <dbReference type="NCBI Taxonomy" id="498019"/>
    <lineage>
        <taxon>Eukaryota</taxon>
        <taxon>Fungi</taxon>
        <taxon>Dikarya</taxon>
        <taxon>Ascomycota</taxon>
        <taxon>Saccharomycotina</taxon>
        <taxon>Pichiomycetes</taxon>
        <taxon>Metschnikowiaceae</taxon>
        <taxon>Candidozyma</taxon>
    </lineage>
</organism>
<protein>
    <submittedName>
        <fullName evidence="1">Uncharacterized protein</fullName>
    </submittedName>
</protein>
<proteinExistence type="predicted"/>
<dbReference type="VEuPathDB" id="FungiDB:B9J08_004903"/>
<dbReference type="VEuPathDB" id="FungiDB:CJJ07_001865"/>
<dbReference type="VEuPathDB" id="FungiDB:CJI97_004987"/>
<dbReference type="VEuPathDB" id="FungiDB:CJJ09_004468"/>
<dbReference type="Proteomes" id="UP000037122">
    <property type="component" value="Unassembled WGS sequence"/>
</dbReference>
<sequence>MELVNHRTGERKVRSLLEEQRKFKPRKLDFTLAVKQPVKVNYNVTNKFVTKNMGKAFTLEDTNKLGFSIFSDGDSSS</sequence>